<sequence length="159" mass="18749">MEDAKRIESTLMGSVKKIEGKIRFLLITFCSFYSLFFTKQFLAERSWEFLKSNNIFVILGLILVSFVLAKYFLAEIEEALGKELRQKSETKVDKLQKEFIYFVGIVFLFFFTQVGITAFFFSDFENLMLFNTIKLYPVLFTINSIIIYVIYRLTILKLN</sequence>
<feature type="transmembrane region" description="Helical" evidence="1">
    <location>
        <begin position="54"/>
        <end position="73"/>
    </location>
</feature>
<accession>A0AAX6NC96</accession>
<feature type="transmembrane region" description="Helical" evidence="1">
    <location>
        <begin position="99"/>
        <end position="121"/>
    </location>
</feature>
<dbReference type="EMBL" id="JAPTGD010000002">
    <property type="protein sequence ID" value="MDU9693439.1"/>
    <property type="molecule type" value="Genomic_DNA"/>
</dbReference>
<dbReference type="AlphaFoldDB" id="A0AAX6NC96"/>
<name>A0AAX6NC96_PRIAR</name>
<evidence type="ECO:0008006" key="4">
    <source>
        <dbReference type="Google" id="ProtNLM"/>
    </source>
</evidence>
<evidence type="ECO:0000313" key="3">
    <source>
        <dbReference type="Proteomes" id="UP001269400"/>
    </source>
</evidence>
<proteinExistence type="predicted"/>
<dbReference type="RefSeq" id="WP_316910666.1">
    <property type="nucleotide sequence ID" value="NZ_JAPTGD010000002.1"/>
</dbReference>
<feature type="transmembrane region" description="Helical" evidence="1">
    <location>
        <begin position="133"/>
        <end position="151"/>
    </location>
</feature>
<dbReference type="Proteomes" id="UP001269400">
    <property type="component" value="Unassembled WGS sequence"/>
</dbReference>
<keyword evidence="1" id="KW-0472">Membrane</keyword>
<comment type="caution">
    <text evidence="2">The sequence shown here is derived from an EMBL/GenBank/DDBJ whole genome shotgun (WGS) entry which is preliminary data.</text>
</comment>
<keyword evidence="1" id="KW-0812">Transmembrane</keyword>
<evidence type="ECO:0000256" key="1">
    <source>
        <dbReference type="SAM" id="Phobius"/>
    </source>
</evidence>
<reference evidence="2" key="2">
    <citation type="submission" date="2022-12" db="EMBL/GenBank/DDBJ databases">
        <authorList>
            <person name="Dechsakulwatana C."/>
            <person name="Rungsihiranrut A."/>
            <person name="Muangchinda C."/>
            <person name="Ningthoujam R."/>
            <person name="Klankeo P."/>
            <person name="Pinyakong O."/>
        </authorList>
    </citation>
    <scope>NUCLEOTIDE SEQUENCE</scope>
    <source>
        <strain evidence="2">TL01-2</strain>
    </source>
</reference>
<evidence type="ECO:0000313" key="2">
    <source>
        <dbReference type="EMBL" id="MDU9693439.1"/>
    </source>
</evidence>
<keyword evidence="1" id="KW-1133">Transmembrane helix</keyword>
<reference evidence="2" key="1">
    <citation type="journal article" date="2022" name="J Environ Chem Eng">
        <title>Biodegradation of petroleum oil using a constructed nonpathogenic and heavy metal-tolerant bacterial consortium isolated from marine sponges.</title>
        <authorList>
            <person name="Dechsakulwatana C."/>
            <person name="Rungsihiranrut A."/>
            <person name="Muangchinda C."/>
            <person name="Ningthoujam R."/>
            <person name="Klankeo P."/>
            <person name="Pinyakong O."/>
        </authorList>
    </citation>
    <scope>NUCLEOTIDE SEQUENCE</scope>
    <source>
        <strain evidence="2">TL01-2</strain>
    </source>
</reference>
<protein>
    <recommendedName>
        <fullName evidence="4">DUF3278 domain-containing protein</fullName>
    </recommendedName>
</protein>
<organism evidence="2 3">
    <name type="scientific">Priestia aryabhattai</name>
    <name type="common">Bacillus aryabhattai</name>
    <dbReference type="NCBI Taxonomy" id="412384"/>
    <lineage>
        <taxon>Bacteria</taxon>
        <taxon>Bacillati</taxon>
        <taxon>Bacillota</taxon>
        <taxon>Bacilli</taxon>
        <taxon>Bacillales</taxon>
        <taxon>Bacillaceae</taxon>
        <taxon>Priestia</taxon>
    </lineage>
</organism>
<gene>
    <name evidence="2" type="ORF">O0Q50_19890</name>
</gene>
<feature type="transmembrane region" description="Helical" evidence="1">
    <location>
        <begin position="21"/>
        <end position="42"/>
    </location>
</feature>